<comment type="caution">
    <text evidence="1">The sequence shown here is derived from an EMBL/GenBank/DDBJ whole genome shotgun (WGS) entry which is preliminary data.</text>
</comment>
<reference evidence="1 2" key="1">
    <citation type="submission" date="2021-06" db="EMBL/GenBank/DDBJ databases">
        <authorList>
            <person name="Kallberg Y."/>
            <person name="Tangrot J."/>
            <person name="Rosling A."/>
        </authorList>
    </citation>
    <scope>NUCLEOTIDE SEQUENCE [LARGE SCALE GENOMIC DNA]</scope>
    <source>
        <strain evidence="1 2">120-4 pot B 10/14</strain>
    </source>
</reference>
<gene>
    <name evidence="1" type="ORF">GMARGA_LOCUS10331</name>
</gene>
<keyword evidence="2" id="KW-1185">Reference proteome</keyword>
<evidence type="ECO:0000313" key="2">
    <source>
        <dbReference type="Proteomes" id="UP000789901"/>
    </source>
</evidence>
<dbReference type="Proteomes" id="UP000789901">
    <property type="component" value="Unassembled WGS sequence"/>
</dbReference>
<proteinExistence type="predicted"/>
<organism evidence="1 2">
    <name type="scientific">Gigaspora margarita</name>
    <dbReference type="NCBI Taxonomy" id="4874"/>
    <lineage>
        <taxon>Eukaryota</taxon>
        <taxon>Fungi</taxon>
        <taxon>Fungi incertae sedis</taxon>
        <taxon>Mucoromycota</taxon>
        <taxon>Glomeromycotina</taxon>
        <taxon>Glomeromycetes</taxon>
        <taxon>Diversisporales</taxon>
        <taxon>Gigasporaceae</taxon>
        <taxon>Gigaspora</taxon>
    </lineage>
</organism>
<evidence type="ECO:0000313" key="1">
    <source>
        <dbReference type="EMBL" id="CAG8669343.1"/>
    </source>
</evidence>
<dbReference type="EMBL" id="CAJVQB010005758">
    <property type="protein sequence ID" value="CAG8669343.1"/>
    <property type="molecule type" value="Genomic_DNA"/>
</dbReference>
<feature type="non-terminal residue" evidence="1">
    <location>
        <position position="1"/>
    </location>
</feature>
<sequence>VEIDIDRKIEQSEVRDYEEVDQVSEVQNEKKLDPLVERKKEVFQEQVIQNSYKEKNKTKK</sequence>
<name>A0ABN7UT05_GIGMA</name>
<accession>A0ABN7UT05</accession>
<protein>
    <submittedName>
        <fullName evidence="1">167_t:CDS:1</fullName>
    </submittedName>
</protein>